<keyword evidence="5" id="KW-0732">Signal</keyword>
<keyword evidence="6" id="KW-0249">Electron transport</keyword>
<evidence type="ECO:0000259" key="9">
    <source>
        <dbReference type="PROSITE" id="PS51373"/>
    </source>
</evidence>
<dbReference type="SUPFAM" id="SSF57652">
    <property type="entry name" value="HIPIP (high potential iron protein)"/>
    <property type="match status" value="1"/>
</dbReference>
<dbReference type="InterPro" id="IPR000170">
    <property type="entry name" value="High_potential_FeS_prot"/>
</dbReference>
<evidence type="ECO:0000256" key="6">
    <source>
        <dbReference type="ARBA" id="ARBA00022982"/>
    </source>
</evidence>
<sequence>MSHEKDIESRRRFLKAAAGTAVAAAMVGSLPRVARAADLPHLADTDPTAKALGYVEDASKSTDPKHKAGDICSNCQFYTGAPTGYGPCQLFPGKAVNAKGWCVSHAPKKA</sequence>
<dbReference type="Gene3D" id="4.10.490.10">
    <property type="entry name" value="High potential iron-sulphur protein"/>
    <property type="match status" value="1"/>
</dbReference>
<dbReference type="GO" id="GO:0046872">
    <property type="term" value="F:metal ion binding"/>
    <property type="evidence" value="ECO:0007669"/>
    <property type="project" value="UniProtKB-KW"/>
</dbReference>
<keyword evidence="7" id="KW-0408">Iron</keyword>
<dbReference type="Pfam" id="PF01355">
    <property type="entry name" value="HIPIP"/>
    <property type="match status" value="1"/>
</dbReference>
<gene>
    <name evidence="10" type="ORF">Y882_08635</name>
</gene>
<dbReference type="InterPro" id="IPR006311">
    <property type="entry name" value="TAT_signal"/>
</dbReference>
<keyword evidence="4" id="KW-0479">Metal-binding</keyword>
<dbReference type="InterPro" id="IPR019546">
    <property type="entry name" value="TAT_signal_bac_arc"/>
</dbReference>
<dbReference type="AlphaFoldDB" id="A0A0G9H4K4"/>
<dbReference type="PROSITE" id="PS51373">
    <property type="entry name" value="HIPIP"/>
    <property type="match status" value="1"/>
</dbReference>
<evidence type="ECO:0000256" key="1">
    <source>
        <dbReference type="ARBA" id="ARBA00002137"/>
    </source>
</evidence>
<dbReference type="GO" id="GO:0009055">
    <property type="term" value="F:electron transfer activity"/>
    <property type="evidence" value="ECO:0007669"/>
    <property type="project" value="InterPro"/>
</dbReference>
<proteinExistence type="predicted"/>
<keyword evidence="3" id="KW-0004">4Fe-4S</keyword>
<evidence type="ECO:0000313" key="10">
    <source>
        <dbReference type="EMBL" id="KLD64129.1"/>
    </source>
</evidence>
<evidence type="ECO:0000256" key="4">
    <source>
        <dbReference type="ARBA" id="ARBA00022723"/>
    </source>
</evidence>
<name>A0A0G9H4K4_9GAMM</name>
<dbReference type="GO" id="GO:0051539">
    <property type="term" value="F:4 iron, 4 sulfur cluster binding"/>
    <property type="evidence" value="ECO:0007669"/>
    <property type="project" value="UniProtKB-KW"/>
</dbReference>
<evidence type="ECO:0000256" key="3">
    <source>
        <dbReference type="ARBA" id="ARBA00022485"/>
    </source>
</evidence>
<organism evidence="10 11">
    <name type="scientific">Dyella japonica DSM 16301</name>
    <dbReference type="NCBI Taxonomy" id="1440762"/>
    <lineage>
        <taxon>Bacteria</taxon>
        <taxon>Pseudomonadati</taxon>
        <taxon>Pseudomonadota</taxon>
        <taxon>Gammaproteobacteria</taxon>
        <taxon>Lysobacterales</taxon>
        <taxon>Rhodanobacteraceae</taxon>
        <taxon>Dyella</taxon>
    </lineage>
</organism>
<dbReference type="PROSITE" id="PS51318">
    <property type="entry name" value="TAT"/>
    <property type="match status" value="1"/>
</dbReference>
<keyword evidence="2" id="KW-0813">Transport</keyword>
<protein>
    <submittedName>
        <fullName evidence="10">High potential iron-sulfur protein</fullName>
    </submittedName>
</protein>
<dbReference type="EMBL" id="JPLA01000022">
    <property type="protein sequence ID" value="KLD64129.1"/>
    <property type="molecule type" value="Genomic_DNA"/>
</dbReference>
<dbReference type="OrthoDB" id="5298540at2"/>
<evidence type="ECO:0000256" key="7">
    <source>
        <dbReference type="ARBA" id="ARBA00023004"/>
    </source>
</evidence>
<reference evidence="10 11" key="1">
    <citation type="journal article" date="2015" name="Antonie Van Leeuwenhoek">
        <title>A phylogenomic and molecular marker based taxonomic framework for the order Xanthomonadales: proposal to transfer the families Algiphilaceae and Solimonadaceae to the order Nevskiales ord. nov. and to create a new family within the order Xanthomonadales, the family Rhodanobacteraceae fam. nov., containing the genus Rhodanobacter and its closest relatives.</title>
        <authorList>
            <person name="Naushad S."/>
            <person name="Adeolu M."/>
            <person name="Wong S."/>
            <person name="Sohail M."/>
            <person name="Schellhorn H.E."/>
            <person name="Gupta R.S."/>
        </authorList>
    </citation>
    <scope>NUCLEOTIDE SEQUENCE [LARGE SCALE GENOMIC DNA]</scope>
    <source>
        <strain evidence="10 11">DSM 16301</strain>
    </source>
</reference>
<dbReference type="NCBIfam" id="TIGR01409">
    <property type="entry name" value="TAT_signal_seq"/>
    <property type="match status" value="1"/>
</dbReference>
<dbReference type="GO" id="GO:0019646">
    <property type="term" value="P:aerobic electron transport chain"/>
    <property type="evidence" value="ECO:0007669"/>
    <property type="project" value="InterPro"/>
</dbReference>
<evidence type="ECO:0000256" key="8">
    <source>
        <dbReference type="ARBA" id="ARBA00023014"/>
    </source>
</evidence>
<feature type="domain" description="High potential iron-sulfur proteins family profile" evidence="9">
    <location>
        <begin position="36"/>
        <end position="110"/>
    </location>
</feature>
<comment type="caution">
    <text evidence="10">The sequence shown here is derived from an EMBL/GenBank/DDBJ whole genome shotgun (WGS) entry which is preliminary data.</text>
</comment>
<evidence type="ECO:0000256" key="2">
    <source>
        <dbReference type="ARBA" id="ARBA00022448"/>
    </source>
</evidence>
<keyword evidence="8" id="KW-0411">Iron-sulfur</keyword>
<dbReference type="RefSeq" id="WP_046971470.1">
    <property type="nucleotide sequence ID" value="NZ_JPLA01000022.1"/>
</dbReference>
<dbReference type="Proteomes" id="UP000035481">
    <property type="component" value="Unassembled WGS sequence"/>
</dbReference>
<accession>A0A0G9H4K4</accession>
<dbReference type="InterPro" id="IPR036369">
    <property type="entry name" value="HIPIP_sf"/>
</dbReference>
<comment type="function">
    <text evidence="1">Specific class of high-redox-potential 4Fe-4S ferredoxins. Functions in anaerobic electron transport in most purple and in some other photosynthetic bacteria and in at least one genus (Paracoccus) of halophilic, denitrifying bacteria.</text>
</comment>
<dbReference type="STRING" id="1440762.Y882_08635"/>
<evidence type="ECO:0000256" key="5">
    <source>
        <dbReference type="ARBA" id="ARBA00022729"/>
    </source>
</evidence>
<dbReference type="PATRIC" id="fig|1440762.4.peg.1225"/>
<evidence type="ECO:0000313" key="11">
    <source>
        <dbReference type="Proteomes" id="UP000035481"/>
    </source>
</evidence>